<feature type="transmembrane region" description="Helical" evidence="1">
    <location>
        <begin position="121"/>
        <end position="142"/>
    </location>
</feature>
<evidence type="ECO:0000259" key="2">
    <source>
        <dbReference type="Pfam" id="PF07331"/>
    </source>
</evidence>
<accession>A0A399EKS4</accession>
<dbReference type="AlphaFoldDB" id="A0A399EKS4"/>
<evidence type="ECO:0000313" key="4">
    <source>
        <dbReference type="Proteomes" id="UP000265341"/>
    </source>
</evidence>
<feature type="transmembrane region" description="Helical" evidence="1">
    <location>
        <begin position="43"/>
        <end position="61"/>
    </location>
</feature>
<evidence type="ECO:0000256" key="1">
    <source>
        <dbReference type="SAM" id="Phobius"/>
    </source>
</evidence>
<keyword evidence="1" id="KW-0472">Membrane</keyword>
<organism evidence="3 4">
    <name type="scientific">Calidithermus roseus</name>
    <dbReference type="NCBI Taxonomy" id="1644118"/>
    <lineage>
        <taxon>Bacteria</taxon>
        <taxon>Thermotogati</taxon>
        <taxon>Deinococcota</taxon>
        <taxon>Deinococci</taxon>
        <taxon>Thermales</taxon>
        <taxon>Thermaceae</taxon>
        <taxon>Calidithermus</taxon>
    </lineage>
</organism>
<sequence length="152" mass="16535">MSNPTHRTDRIVGVLLLLLSIAYGWTASRFEVGMLSDPVGPKPFPYLIAICTAVASLWLILRPDPDPQWPPVSFWLPLGLVLGSLVAYAYLLVPLGFIVVTTLEMALLAVLFGARWWQGLAAGLAFSLVVYFLFTAGLNVPLPAGKIWGLGR</sequence>
<dbReference type="Pfam" id="PF07331">
    <property type="entry name" value="TctB"/>
    <property type="match status" value="1"/>
</dbReference>
<proteinExistence type="predicted"/>
<keyword evidence="1" id="KW-0812">Transmembrane</keyword>
<feature type="domain" description="DUF1468" evidence="2">
    <location>
        <begin position="11"/>
        <end position="143"/>
    </location>
</feature>
<dbReference type="RefSeq" id="WP_119279344.1">
    <property type="nucleotide sequence ID" value="NZ_QWLA01000065.1"/>
</dbReference>
<feature type="transmembrane region" description="Helical" evidence="1">
    <location>
        <begin position="73"/>
        <end position="91"/>
    </location>
</feature>
<dbReference type="OrthoDB" id="5519430at2"/>
<dbReference type="Proteomes" id="UP000265341">
    <property type="component" value="Unassembled WGS sequence"/>
</dbReference>
<comment type="caution">
    <text evidence="3">The sequence shown here is derived from an EMBL/GenBank/DDBJ whole genome shotgun (WGS) entry which is preliminary data.</text>
</comment>
<name>A0A399EKS4_9DEIN</name>
<reference evidence="3 4" key="1">
    <citation type="submission" date="2018-08" db="EMBL/GenBank/DDBJ databases">
        <title>Meiothermus roseus NBRC 110900 genome sequencing project.</title>
        <authorList>
            <person name="Da Costa M.S."/>
            <person name="Albuquerque L."/>
            <person name="Raposo P."/>
            <person name="Froufe H.J.C."/>
            <person name="Barroso C.S."/>
            <person name="Egas C."/>
        </authorList>
    </citation>
    <scope>NUCLEOTIDE SEQUENCE [LARGE SCALE GENOMIC DNA]</scope>
    <source>
        <strain evidence="3 4">NBRC 110900</strain>
    </source>
</reference>
<gene>
    <name evidence="3" type="ORF">Mrose_02824</name>
</gene>
<keyword evidence="4" id="KW-1185">Reference proteome</keyword>
<evidence type="ECO:0000313" key="3">
    <source>
        <dbReference type="EMBL" id="RIH83990.1"/>
    </source>
</evidence>
<protein>
    <submittedName>
        <fullName evidence="3">Tripartite tricarboxylate transporter TctB family protein</fullName>
    </submittedName>
</protein>
<dbReference type="InterPro" id="IPR009936">
    <property type="entry name" value="DUF1468"/>
</dbReference>
<dbReference type="EMBL" id="QWLA01000065">
    <property type="protein sequence ID" value="RIH83990.1"/>
    <property type="molecule type" value="Genomic_DNA"/>
</dbReference>
<keyword evidence="1" id="KW-1133">Transmembrane helix</keyword>